<name>A0A8S5QVE1_9CAUD</name>
<accession>A0A8S5QVE1</accession>
<protein>
    <submittedName>
        <fullName evidence="2">Uncharacterized protein</fullName>
    </submittedName>
</protein>
<dbReference type="EMBL" id="BK015744">
    <property type="protein sequence ID" value="DAE23024.1"/>
    <property type="molecule type" value="Genomic_DNA"/>
</dbReference>
<evidence type="ECO:0000256" key="1">
    <source>
        <dbReference type="SAM" id="MobiDB-lite"/>
    </source>
</evidence>
<sequence>MQHEYAFHPQRANRPAWTDNYPRPTKVTITRRIYECA</sequence>
<evidence type="ECO:0000313" key="2">
    <source>
        <dbReference type="EMBL" id="DAE23024.1"/>
    </source>
</evidence>
<reference evidence="2" key="1">
    <citation type="journal article" date="2021" name="Proc. Natl. Acad. Sci. U.S.A.">
        <title>A Catalog of Tens of Thousands of Viruses from Human Metagenomes Reveals Hidden Associations with Chronic Diseases.</title>
        <authorList>
            <person name="Tisza M.J."/>
            <person name="Buck C.B."/>
        </authorList>
    </citation>
    <scope>NUCLEOTIDE SEQUENCE</scope>
    <source>
        <strain evidence="2">Ct2u94</strain>
    </source>
</reference>
<organism evidence="2">
    <name type="scientific">Siphoviridae sp. ct2u94</name>
    <dbReference type="NCBI Taxonomy" id="2826277"/>
    <lineage>
        <taxon>Viruses</taxon>
        <taxon>Duplodnaviria</taxon>
        <taxon>Heunggongvirae</taxon>
        <taxon>Uroviricota</taxon>
        <taxon>Caudoviricetes</taxon>
    </lineage>
</organism>
<proteinExistence type="predicted"/>
<feature type="region of interest" description="Disordered" evidence="1">
    <location>
        <begin position="1"/>
        <end position="21"/>
    </location>
</feature>